<comment type="caution">
    <text evidence="2">The sequence shown here is derived from an EMBL/GenBank/DDBJ whole genome shotgun (WGS) entry which is preliminary data.</text>
</comment>
<dbReference type="SUPFAM" id="SSF53474">
    <property type="entry name" value="alpha/beta-Hydrolases"/>
    <property type="match status" value="1"/>
</dbReference>
<name>A0A090D373_9BACT</name>
<reference evidence="2" key="2">
    <citation type="submission" date="2014-09" db="EMBL/GenBank/DDBJ databases">
        <title>Criblamydia sequanensis harbors a mega-plasmid encoding arsenite resistance.</title>
        <authorList>
            <person name="Bertelli C."/>
            <person name="Goesmann A."/>
            <person name="Greub G."/>
        </authorList>
    </citation>
    <scope>NUCLEOTIDE SEQUENCE [LARGE SCALE GENOMIC DNA]</scope>
    <source>
        <strain evidence="2">CRIB-18</strain>
    </source>
</reference>
<dbReference type="PANTHER" id="PTHR12277">
    <property type="entry name" value="ALPHA/BETA HYDROLASE DOMAIN-CONTAINING PROTEIN"/>
    <property type="match status" value="1"/>
</dbReference>
<dbReference type="Proteomes" id="UP000031552">
    <property type="component" value="Unassembled WGS sequence"/>
</dbReference>
<sequence>MQGANPLPIQGTRPLNTHDIQNHQKGERTAEEIKVIEAVQTPLEQLSETKFYDFTGNAFVSFFRKVARFLDFTKYLGGMLNSNTIVRGALKDWDPERIKKGKHPLLKFFGAEHLQFKSTTHETVDAHYLSSANLIKRLEEVGGQRKTLKLEIPENSPFNKMKRCYLHVEGKFEQKENEPPENELPIVLHELNFDEDQMANLKESTFGLFDKKIIKDASTGKFYLVDLVSYDRLLKSTYSYHKDANYKTHLIFSFNDLNISESGKIDENVLEIVDEFPAIVFDIKDWDALPEEKRHLLQTTSWSIVYSKDQVFLVRKKNIPALEMFFENEIKDSEMKLKIGIPEKISDTKKTILLTQNQTDVYEGHIPEMLSYALEGINVMVYNNPGKGLSTGLADNNNINASIESAYKYLREIKHLKNNEILAKGECFGAAPTAWLGKKYPKINLMMDQNLANFHEIVMQSINDFCEKAIQDKIPSEQEAEKNTLEYELRNFKSWAPYIVKLNFIVEGLVKALFSGYNTAEDLRYNRGHQLINTNVPYRGEGGDDLVPSHHPELMIDALLTKRRNQVIKLSMNPGGTHVTNWWKGRESREAVMDFFKAIDFLPKTKEESIPYEETLSTVPYKPHQKDKVQEQEKEPNSFWERILKQRDPMDFFE</sequence>
<keyword evidence="3" id="KW-1185">Reference proteome</keyword>
<dbReference type="eggNOG" id="COG1073">
    <property type="taxonomic scope" value="Bacteria"/>
</dbReference>
<proteinExistence type="predicted"/>
<accession>A0A090D373</accession>
<dbReference type="PANTHER" id="PTHR12277:SF81">
    <property type="entry name" value="PROTEIN ABHD13"/>
    <property type="match status" value="1"/>
</dbReference>
<dbReference type="RefSeq" id="WP_041018572.1">
    <property type="nucleotide sequence ID" value="NZ_CCEJ010000012.1"/>
</dbReference>
<dbReference type="STRING" id="1437425.CSEC_2207"/>
<dbReference type="OrthoDB" id="9777090at2"/>
<reference evidence="2" key="1">
    <citation type="submission" date="2013-12" db="EMBL/GenBank/DDBJ databases">
        <authorList>
            <person name="Linke B."/>
        </authorList>
    </citation>
    <scope>NUCLEOTIDE SEQUENCE [LARGE SCALE GENOMIC DNA]</scope>
    <source>
        <strain evidence="2">CRIB-18</strain>
    </source>
</reference>
<evidence type="ECO:0000313" key="2">
    <source>
        <dbReference type="EMBL" id="CDR35013.1"/>
    </source>
</evidence>
<protein>
    <recommendedName>
        <fullName evidence="4">Alpha/beta hydrolase</fullName>
    </recommendedName>
</protein>
<dbReference type="AlphaFoldDB" id="A0A090D373"/>
<evidence type="ECO:0000256" key="1">
    <source>
        <dbReference type="SAM" id="MobiDB-lite"/>
    </source>
</evidence>
<dbReference type="Gene3D" id="3.40.50.1820">
    <property type="entry name" value="alpha/beta hydrolase"/>
    <property type="match status" value="1"/>
</dbReference>
<dbReference type="InterPro" id="IPR029058">
    <property type="entry name" value="AB_hydrolase_fold"/>
</dbReference>
<feature type="region of interest" description="Disordered" evidence="1">
    <location>
        <begin position="1"/>
        <end position="28"/>
    </location>
</feature>
<evidence type="ECO:0008006" key="4">
    <source>
        <dbReference type="Google" id="ProtNLM"/>
    </source>
</evidence>
<dbReference type="EMBL" id="CCEJ010000012">
    <property type="protein sequence ID" value="CDR35013.1"/>
    <property type="molecule type" value="Genomic_DNA"/>
</dbReference>
<gene>
    <name evidence="2" type="ORF">CSEC_2207</name>
</gene>
<organism evidence="2 3">
    <name type="scientific">Candidatus Criblamydia sequanensis CRIB-18</name>
    <dbReference type="NCBI Taxonomy" id="1437425"/>
    <lineage>
        <taxon>Bacteria</taxon>
        <taxon>Pseudomonadati</taxon>
        <taxon>Chlamydiota</taxon>
        <taxon>Chlamydiia</taxon>
        <taxon>Parachlamydiales</taxon>
        <taxon>Candidatus Criblamydiaceae</taxon>
        <taxon>Candidatus Criblamydia</taxon>
    </lineage>
</organism>
<feature type="compositionally biased region" description="Basic and acidic residues" evidence="1">
    <location>
        <begin position="624"/>
        <end position="641"/>
    </location>
</feature>
<evidence type="ECO:0000313" key="3">
    <source>
        <dbReference type="Proteomes" id="UP000031552"/>
    </source>
</evidence>
<feature type="region of interest" description="Disordered" evidence="1">
    <location>
        <begin position="621"/>
        <end position="641"/>
    </location>
</feature>